<accession>A0ABP1CZP4</accession>
<sequence>MHPLPQILAELSAAPWSTRFLATEDINVLSRSMLVISYVAPGSALCPAYIGGAHTVTDVGYLLPGETTVYA</sequence>
<evidence type="ECO:0000313" key="1">
    <source>
        <dbReference type="EMBL" id="CAL1700208.1"/>
    </source>
</evidence>
<keyword evidence="2" id="KW-1185">Reference proteome</keyword>
<name>A0ABP1CZP4_9APHY</name>
<protein>
    <recommendedName>
        <fullName evidence="3">AraC family transcriptional regulator</fullName>
    </recommendedName>
</protein>
<dbReference type="EMBL" id="OZ037945">
    <property type="protein sequence ID" value="CAL1700208.1"/>
    <property type="molecule type" value="Genomic_DNA"/>
</dbReference>
<evidence type="ECO:0008006" key="3">
    <source>
        <dbReference type="Google" id="ProtNLM"/>
    </source>
</evidence>
<evidence type="ECO:0000313" key="2">
    <source>
        <dbReference type="Proteomes" id="UP001497453"/>
    </source>
</evidence>
<dbReference type="Proteomes" id="UP001497453">
    <property type="component" value="Chromosome 2"/>
</dbReference>
<reference evidence="2" key="1">
    <citation type="submission" date="2024-04" db="EMBL/GenBank/DDBJ databases">
        <authorList>
            <person name="Shaw F."/>
            <person name="Minotto A."/>
        </authorList>
    </citation>
    <scope>NUCLEOTIDE SEQUENCE [LARGE SCALE GENOMIC DNA]</scope>
</reference>
<organism evidence="1 2">
    <name type="scientific">Somion occarium</name>
    <dbReference type="NCBI Taxonomy" id="3059160"/>
    <lineage>
        <taxon>Eukaryota</taxon>
        <taxon>Fungi</taxon>
        <taxon>Dikarya</taxon>
        <taxon>Basidiomycota</taxon>
        <taxon>Agaricomycotina</taxon>
        <taxon>Agaricomycetes</taxon>
        <taxon>Polyporales</taxon>
        <taxon>Cerrenaceae</taxon>
        <taxon>Somion</taxon>
    </lineage>
</organism>
<gene>
    <name evidence="1" type="ORF">GFSPODELE1_LOCUS3042</name>
</gene>
<proteinExistence type="predicted"/>